<feature type="compositionally biased region" description="Low complexity" evidence="1">
    <location>
        <begin position="116"/>
        <end position="126"/>
    </location>
</feature>
<dbReference type="EMBL" id="MOOE01000002">
    <property type="protein sequence ID" value="KAK1536316.1"/>
    <property type="molecule type" value="Genomic_DNA"/>
</dbReference>
<dbReference type="RefSeq" id="XP_060318479.1">
    <property type="nucleotide sequence ID" value="XM_060449829.1"/>
</dbReference>
<protein>
    <submittedName>
        <fullName evidence="2">Uncharacterized protein</fullName>
    </submittedName>
</protein>
<name>A0AAI9Z6F1_9PEZI</name>
<sequence>MTDDRGIMSEKGKKHMGIGKLDWEGVGKSASTVQLAAANATNARSRIDATEVISSWGVGPRKKQQYGCTYLRKAAGIIAMGHQLSIKAHAESYPNLGTDDLPELAHRKSSRQQQRIPSPIASPPVSVTQHKANYRNLTNCANFPLRCYRVEEDNGLGSPDDGMRRALPIIVVAPFPPLKLRSYGAGLNNDDTTTCTLRSTLSRQFCTTEPEPQMTK</sequence>
<dbReference type="Proteomes" id="UP001240678">
    <property type="component" value="Unassembled WGS sequence"/>
</dbReference>
<evidence type="ECO:0000313" key="2">
    <source>
        <dbReference type="EMBL" id="KAK1536316.1"/>
    </source>
</evidence>
<feature type="region of interest" description="Disordered" evidence="1">
    <location>
        <begin position="97"/>
        <end position="126"/>
    </location>
</feature>
<reference evidence="2 3" key="1">
    <citation type="submission" date="2016-10" db="EMBL/GenBank/DDBJ databases">
        <title>The genome sequence of Colletotrichum fioriniae PJ7.</title>
        <authorList>
            <person name="Baroncelli R."/>
        </authorList>
    </citation>
    <scope>NUCLEOTIDE SEQUENCE [LARGE SCALE GENOMIC DNA]</scope>
    <source>
        <strain evidence="2 3">IMI 309622</strain>
    </source>
</reference>
<gene>
    <name evidence="2" type="ORF">CCOS01_01636</name>
</gene>
<evidence type="ECO:0000313" key="3">
    <source>
        <dbReference type="Proteomes" id="UP001240678"/>
    </source>
</evidence>
<proteinExistence type="predicted"/>
<organism evidence="2 3">
    <name type="scientific">Colletotrichum costaricense</name>
    <dbReference type="NCBI Taxonomy" id="1209916"/>
    <lineage>
        <taxon>Eukaryota</taxon>
        <taxon>Fungi</taxon>
        <taxon>Dikarya</taxon>
        <taxon>Ascomycota</taxon>
        <taxon>Pezizomycotina</taxon>
        <taxon>Sordariomycetes</taxon>
        <taxon>Hypocreomycetidae</taxon>
        <taxon>Glomerellales</taxon>
        <taxon>Glomerellaceae</taxon>
        <taxon>Colletotrichum</taxon>
        <taxon>Colletotrichum acutatum species complex</taxon>
    </lineage>
</organism>
<dbReference type="GeneID" id="85333376"/>
<accession>A0AAI9Z6F1</accession>
<evidence type="ECO:0000256" key="1">
    <source>
        <dbReference type="SAM" id="MobiDB-lite"/>
    </source>
</evidence>
<dbReference type="AlphaFoldDB" id="A0AAI9Z6F1"/>
<comment type="caution">
    <text evidence="2">The sequence shown here is derived from an EMBL/GenBank/DDBJ whole genome shotgun (WGS) entry which is preliminary data.</text>
</comment>
<keyword evidence="3" id="KW-1185">Reference proteome</keyword>